<dbReference type="InterPro" id="IPR010540">
    <property type="entry name" value="CmpB_TMEM229"/>
</dbReference>
<feature type="transmembrane region" description="Helical" evidence="1">
    <location>
        <begin position="13"/>
        <end position="34"/>
    </location>
</feature>
<dbReference type="Proteomes" id="UP000182737">
    <property type="component" value="Unassembled WGS sequence"/>
</dbReference>
<feature type="transmembrane region" description="Helical" evidence="1">
    <location>
        <begin position="46"/>
        <end position="66"/>
    </location>
</feature>
<feature type="transmembrane region" description="Helical" evidence="1">
    <location>
        <begin position="116"/>
        <end position="137"/>
    </location>
</feature>
<dbReference type="AlphaFoldDB" id="A0A1I3I539"/>
<name>A0A1I3I539_9SPIR</name>
<keyword evidence="1" id="KW-1133">Transmembrane helix</keyword>
<accession>A0A1I3I539</accession>
<keyword evidence="1" id="KW-0812">Transmembrane</keyword>
<keyword evidence="1" id="KW-0472">Membrane</keyword>
<dbReference type="Pfam" id="PF06541">
    <property type="entry name" value="ABC_trans_CmpB"/>
    <property type="match status" value="1"/>
</dbReference>
<proteinExistence type="predicted"/>
<dbReference type="EMBL" id="FORI01000001">
    <property type="protein sequence ID" value="SFI42977.1"/>
    <property type="molecule type" value="Genomic_DNA"/>
</dbReference>
<feature type="transmembrane region" description="Helical" evidence="1">
    <location>
        <begin position="72"/>
        <end position="95"/>
    </location>
</feature>
<reference evidence="3" key="1">
    <citation type="submission" date="2016-10" db="EMBL/GenBank/DDBJ databases">
        <authorList>
            <person name="Varghese N."/>
            <person name="Submissions S."/>
        </authorList>
    </citation>
    <scope>NUCLEOTIDE SEQUENCE [LARGE SCALE GENOMIC DNA]</scope>
    <source>
        <strain evidence="3">XBD1002</strain>
    </source>
</reference>
<organism evidence="2 3">
    <name type="scientific">Treponema bryantii</name>
    <dbReference type="NCBI Taxonomy" id="163"/>
    <lineage>
        <taxon>Bacteria</taxon>
        <taxon>Pseudomonadati</taxon>
        <taxon>Spirochaetota</taxon>
        <taxon>Spirochaetia</taxon>
        <taxon>Spirochaetales</taxon>
        <taxon>Treponemataceae</taxon>
        <taxon>Treponema</taxon>
    </lineage>
</organism>
<sequence length="279" mass="32599">MNMMPVYELPFKAAFLIFIMFSMVGWISEVLYVGIFHEHKFVNRGFLYGPLCPVYGFGGVVILLLPPVLYETWIPLFLASMVLCTIVEYFVSWFMEKMFHARWWDYSHYKFNIKGRICLLNSVLFGFMGLGVIRFVYPQMLRFLNWLGDFVVMVSADTIGVILTIDIFFTVRKLVDFSSTMEKIKEFGESLRDHYGNETWFRSESIEEMLASVKEHAAEGKDLINQSILEKIDRIQNARHTAAESFMAHFPTMKSIQYKDEFEHLKSRVKARVKAHLGK</sequence>
<feature type="transmembrane region" description="Helical" evidence="1">
    <location>
        <begin position="143"/>
        <end position="169"/>
    </location>
</feature>
<evidence type="ECO:0000313" key="2">
    <source>
        <dbReference type="EMBL" id="SFI42977.1"/>
    </source>
</evidence>
<protein>
    <submittedName>
        <fullName evidence="2">Uncharacterized membrane protein</fullName>
    </submittedName>
</protein>
<evidence type="ECO:0000256" key="1">
    <source>
        <dbReference type="SAM" id="Phobius"/>
    </source>
</evidence>
<gene>
    <name evidence="2" type="ORF">SAMN04487775_101323</name>
</gene>
<keyword evidence="3" id="KW-1185">Reference proteome</keyword>
<evidence type="ECO:0000313" key="3">
    <source>
        <dbReference type="Proteomes" id="UP000182737"/>
    </source>
</evidence>